<evidence type="ECO:0000313" key="3">
    <source>
        <dbReference type="Proteomes" id="UP000317238"/>
    </source>
</evidence>
<dbReference type="EMBL" id="SJPL01000001">
    <property type="protein sequence ID" value="TWT72552.1"/>
    <property type="molecule type" value="Genomic_DNA"/>
</dbReference>
<reference evidence="2 3" key="1">
    <citation type="submission" date="2019-02" db="EMBL/GenBank/DDBJ databases">
        <title>Deep-cultivation of Planctomycetes and their phenomic and genomic characterization uncovers novel biology.</title>
        <authorList>
            <person name="Wiegand S."/>
            <person name="Jogler M."/>
            <person name="Boedeker C."/>
            <person name="Pinto D."/>
            <person name="Vollmers J."/>
            <person name="Rivas-Marin E."/>
            <person name="Kohn T."/>
            <person name="Peeters S.H."/>
            <person name="Heuer A."/>
            <person name="Rast P."/>
            <person name="Oberbeckmann S."/>
            <person name="Bunk B."/>
            <person name="Jeske O."/>
            <person name="Meyerdierks A."/>
            <person name="Storesund J.E."/>
            <person name="Kallscheuer N."/>
            <person name="Luecker S."/>
            <person name="Lage O.M."/>
            <person name="Pohl T."/>
            <person name="Merkel B.J."/>
            <person name="Hornburger P."/>
            <person name="Mueller R.-W."/>
            <person name="Bruemmer F."/>
            <person name="Labrenz M."/>
            <person name="Spormann A.M."/>
            <person name="Op Den Camp H."/>
            <person name="Overmann J."/>
            <person name="Amann R."/>
            <person name="Jetten M.S.M."/>
            <person name="Mascher T."/>
            <person name="Medema M.H."/>
            <person name="Devos D.P."/>
            <person name="Kaster A.-K."/>
            <person name="Ovreas L."/>
            <person name="Rohde M."/>
            <person name="Galperin M.Y."/>
            <person name="Jogler C."/>
        </authorList>
    </citation>
    <scope>NUCLEOTIDE SEQUENCE [LARGE SCALE GENOMIC DNA]</scope>
    <source>
        <strain evidence="2 3">Pan14r</strain>
    </source>
</reference>
<evidence type="ECO:0000256" key="1">
    <source>
        <dbReference type="SAM" id="MobiDB-lite"/>
    </source>
</evidence>
<evidence type="ECO:0000313" key="2">
    <source>
        <dbReference type="EMBL" id="TWT72552.1"/>
    </source>
</evidence>
<organism evidence="2 3">
    <name type="scientific">Crateriforma conspicua</name>
    <dbReference type="NCBI Taxonomy" id="2527996"/>
    <lineage>
        <taxon>Bacteria</taxon>
        <taxon>Pseudomonadati</taxon>
        <taxon>Planctomycetota</taxon>
        <taxon>Planctomycetia</taxon>
        <taxon>Planctomycetales</taxon>
        <taxon>Planctomycetaceae</taxon>
        <taxon>Crateriforma</taxon>
    </lineage>
</organism>
<feature type="region of interest" description="Disordered" evidence="1">
    <location>
        <begin position="91"/>
        <end position="110"/>
    </location>
</feature>
<keyword evidence="3" id="KW-1185">Reference proteome</keyword>
<protein>
    <submittedName>
        <fullName evidence="2">Uncharacterized protein</fullName>
    </submittedName>
</protein>
<comment type="caution">
    <text evidence="2">The sequence shown here is derived from an EMBL/GenBank/DDBJ whole genome shotgun (WGS) entry which is preliminary data.</text>
</comment>
<name>A0A5C5YH26_9PLAN</name>
<dbReference type="Proteomes" id="UP000317238">
    <property type="component" value="Unassembled WGS sequence"/>
</dbReference>
<accession>A0A5C5YH26</accession>
<dbReference type="AlphaFoldDB" id="A0A5C5YH26"/>
<sequence>MSAPPGSSVGRRLGSGLAWRAATVVESEGGVGGGKKIGADAVAFSPVAGSRTQRCCANAEVPAATHDTLNSAIQTRRLFVARRQRSLRRASMTVAAHDDPSWRPGMRPCTPKTTDPSCFIRLNKRFPLTGKRSVVGGNPPCPCDRPNNRRHVGIRHAGHRGDNRLNR</sequence>
<gene>
    <name evidence="2" type="ORF">Pan14r_48720</name>
</gene>
<feature type="compositionally biased region" description="Basic residues" evidence="1">
    <location>
        <begin position="148"/>
        <end position="158"/>
    </location>
</feature>
<proteinExistence type="predicted"/>
<feature type="region of interest" description="Disordered" evidence="1">
    <location>
        <begin position="139"/>
        <end position="167"/>
    </location>
</feature>